<evidence type="ECO:0000313" key="7">
    <source>
        <dbReference type="EMBL" id="TKX19795.1"/>
    </source>
</evidence>
<sequence>MTKINTSLSSSRRKSRKAHFGAPSSVRRTIMSAPLSKELREKHNVRAIPIRKDDEVLITRGTNKGREGKVTSVYRLKYVIHVERVTRDKTNGQSVPIGIAPSKVVVTKLKLDKDRENILERIAKGRELNKSKKDSK</sequence>
<dbReference type="EMBL" id="NHZQ01000010">
    <property type="protein sequence ID" value="PSK59209.1"/>
    <property type="molecule type" value="Genomic_DNA"/>
</dbReference>
<dbReference type="STRING" id="40998.A0A2P8AFG4"/>
<evidence type="ECO:0000259" key="5">
    <source>
        <dbReference type="SMART" id="SM00739"/>
    </source>
</evidence>
<dbReference type="InterPro" id="IPR005824">
    <property type="entry name" value="KOW"/>
</dbReference>
<dbReference type="GO" id="GO:0015934">
    <property type="term" value="C:large ribosomal subunit"/>
    <property type="evidence" value="ECO:0007669"/>
    <property type="project" value="InterPro"/>
</dbReference>
<gene>
    <name evidence="6" type="ORF">B9Z65_3533</name>
    <name evidence="7" type="ORF">C1H76_7993</name>
</gene>
<evidence type="ECO:0000313" key="6">
    <source>
        <dbReference type="EMBL" id="PSK59209.1"/>
    </source>
</evidence>
<reference evidence="6 8" key="1">
    <citation type="submission" date="2017-05" db="EMBL/GenBank/DDBJ databases">
        <title>Draft genome sequence of Elsinoe australis.</title>
        <authorList>
            <person name="Cheng Q."/>
        </authorList>
    </citation>
    <scope>NUCLEOTIDE SEQUENCE [LARGE SCALE GENOMIC DNA]</scope>
    <source>
        <strain evidence="6 8">NL1</strain>
    </source>
</reference>
<dbReference type="OrthoDB" id="1688503at2759"/>
<name>A0A2P8AFG4_9PEZI</name>
<evidence type="ECO:0000256" key="3">
    <source>
        <dbReference type="ARBA" id="ARBA00023274"/>
    </source>
</evidence>
<dbReference type="InterPro" id="IPR014722">
    <property type="entry name" value="Rib_uL2_dom2"/>
</dbReference>
<dbReference type="GO" id="GO:0006412">
    <property type="term" value="P:translation"/>
    <property type="evidence" value="ECO:0007669"/>
    <property type="project" value="InterPro"/>
</dbReference>
<evidence type="ECO:0000256" key="4">
    <source>
        <dbReference type="SAM" id="MobiDB-lite"/>
    </source>
</evidence>
<dbReference type="Proteomes" id="UP000243723">
    <property type="component" value="Unassembled WGS sequence"/>
</dbReference>
<dbReference type="InterPro" id="IPR008991">
    <property type="entry name" value="Translation_prot_SH3-like_sf"/>
</dbReference>
<reference evidence="7 9" key="2">
    <citation type="submission" date="2018-02" db="EMBL/GenBank/DDBJ databases">
        <title>Draft genome sequences of Elsinoe sp., causing black scab on jojoba.</title>
        <authorList>
            <person name="Stodart B."/>
            <person name="Jeffress S."/>
            <person name="Ash G."/>
            <person name="Arun Chinnappa K."/>
        </authorList>
    </citation>
    <scope>NUCLEOTIDE SEQUENCE [LARGE SCALE GENOMIC DNA]</scope>
    <source>
        <strain evidence="7 9">Hillstone_2</strain>
    </source>
</reference>
<dbReference type="PANTHER" id="PTHR11143">
    <property type="entry name" value="60S RIBOSOMAL PROTEIN L26 FAMILY MEMBER"/>
    <property type="match status" value="1"/>
</dbReference>
<evidence type="ECO:0000256" key="2">
    <source>
        <dbReference type="ARBA" id="ARBA00022980"/>
    </source>
</evidence>
<dbReference type="InterPro" id="IPR041988">
    <property type="entry name" value="Ribosomal_uL24_KOW"/>
</dbReference>
<proteinExistence type="inferred from homology"/>
<feature type="domain" description="KOW" evidence="5">
    <location>
        <begin position="49"/>
        <end position="76"/>
    </location>
</feature>
<dbReference type="GO" id="GO:0003735">
    <property type="term" value="F:structural constituent of ribosome"/>
    <property type="evidence" value="ECO:0007669"/>
    <property type="project" value="InterPro"/>
</dbReference>
<dbReference type="Pfam" id="PF16906">
    <property type="entry name" value="Ribosomal_L26"/>
    <property type="match status" value="1"/>
</dbReference>
<evidence type="ECO:0000313" key="9">
    <source>
        <dbReference type="Proteomes" id="UP000308133"/>
    </source>
</evidence>
<comment type="similarity">
    <text evidence="1">Belongs to the universal ribosomal protein uL24 family.</text>
</comment>
<keyword evidence="8" id="KW-1185">Reference proteome</keyword>
<dbReference type="EMBL" id="PTQR01000106">
    <property type="protein sequence ID" value="TKX19795.1"/>
    <property type="molecule type" value="Genomic_DNA"/>
</dbReference>
<keyword evidence="2 6" id="KW-0689">Ribosomal protein</keyword>
<dbReference type="SMART" id="SM00739">
    <property type="entry name" value="KOW"/>
    <property type="match status" value="1"/>
</dbReference>
<feature type="region of interest" description="Disordered" evidence="4">
    <location>
        <begin position="1"/>
        <end position="23"/>
    </location>
</feature>
<dbReference type="CDD" id="cd06089">
    <property type="entry name" value="KOW_RPL26"/>
    <property type="match status" value="1"/>
</dbReference>
<protein>
    <submittedName>
        <fullName evidence="7">60S ribosomal protein L26</fullName>
    </submittedName>
    <submittedName>
        <fullName evidence="6">Ribosomal protein L24</fullName>
    </submittedName>
</protein>
<dbReference type="GO" id="GO:0003723">
    <property type="term" value="F:RNA binding"/>
    <property type="evidence" value="ECO:0007669"/>
    <property type="project" value="InterPro"/>
</dbReference>
<keyword evidence="3" id="KW-0687">Ribonucleoprotein</keyword>
<comment type="caution">
    <text evidence="6">The sequence shown here is derived from an EMBL/GenBank/DDBJ whole genome shotgun (WGS) entry which is preliminary data.</text>
</comment>
<dbReference type="AlphaFoldDB" id="A0A2P8AFG4"/>
<dbReference type="SUPFAM" id="SSF50104">
    <property type="entry name" value="Translation proteins SH3-like domain"/>
    <property type="match status" value="1"/>
</dbReference>
<accession>A0A2P8AFG4</accession>
<dbReference type="Proteomes" id="UP000308133">
    <property type="component" value="Unassembled WGS sequence"/>
</dbReference>
<evidence type="ECO:0000313" key="8">
    <source>
        <dbReference type="Proteomes" id="UP000243723"/>
    </source>
</evidence>
<dbReference type="Gene3D" id="2.30.30.30">
    <property type="match status" value="1"/>
</dbReference>
<evidence type="ECO:0000256" key="1">
    <source>
        <dbReference type="ARBA" id="ARBA00010618"/>
    </source>
</evidence>
<organism evidence="6 8">
    <name type="scientific">Elsinoe australis</name>
    <dbReference type="NCBI Taxonomy" id="40998"/>
    <lineage>
        <taxon>Eukaryota</taxon>
        <taxon>Fungi</taxon>
        <taxon>Dikarya</taxon>
        <taxon>Ascomycota</taxon>
        <taxon>Pezizomycotina</taxon>
        <taxon>Dothideomycetes</taxon>
        <taxon>Dothideomycetidae</taxon>
        <taxon>Myriangiales</taxon>
        <taxon>Elsinoaceae</taxon>
        <taxon>Elsinoe</taxon>
    </lineage>
</organism>
<dbReference type="InterPro" id="IPR005756">
    <property type="entry name" value="Ribosomal_uL24_euk/arc"/>
</dbReference>
<dbReference type="FunFam" id="2.30.30.30:FF:000009">
    <property type="entry name" value="60S ribosomal protein L26"/>
    <property type="match status" value="1"/>
</dbReference>
<dbReference type="Pfam" id="PF00467">
    <property type="entry name" value="KOW"/>
    <property type="match status" value="1"/>
</dbReference>
<dbReference type="NCBIfam" id="TIGR01080">
    <property type="entry name" value="rplX_A_E"/>
    <property type="match status" value="1"/>
</dbReference>